<dbReference type="EMBL" id="CATOUU010000023">
    <property type="protein sequence ID" value="CAI9913368.1"/>
    <property type="molecule type" value="Genomic_DNA"/>
</dbReference>
<gene>
    <name evidence="2" type="ORF">HINF_LOCUS1013</name>
    <name evidence="3" type="ORF">HINF_LOCUS73535</name>
</gene>
<keyword evidence="4" id="KW-1185">Reference proteome</keyword>
<feature type="region of interest" description="Disordered" evidence="1">
    <location>
        <begin position="53"/>
        <end position="76"/>
    </location>
</feature>
<name>A0AA86N5X8_9EUKA</name>
<reference evidence="3 4" key="2">
    <citation type="submission" date="2024-07" db="EMBL/GenBank/DDBJ databases">
        <authorList>
            <person name="Akdeniz Z."/>
        </authorList>
    </citation>
    <scope>NUCLEOTIDE SEQUENCE [LARGE SCALE GENOMIC DNA]</scope>
</reference>
<reference evidence="2" key="1">
    <citation type="submission" date="2023-06" db="EMBL/GenBank/DDBJ databases">
        <authorList>
            <person name="Kurt Z."/>
        </authorList>
    </citation>
    <scope>NUCLEOTIDE SEQUENCE</scope>
</reference>
<feature type="compositionally biased region" description="Basic and acidic residues" evidence="1">
    <location>
        <begin position="1"/>
        <end position="10"/>
    </location>
</feature>
<protein>
    <submittedName>
        <fullName evidence="3">Hypothetical_protein</fullName>
    </submittedName>
</protein>
<comment type="caution">
    <text evidence="2">The sequence shown here is derived from an EMBL/GenBank/DDBJ whole genome shotgun (WGS) entry which is preliminary data.</text>
</comment>
<evidence type="ECO:0000313" key="4">
    <source>
        <dbReference type="Proteomes" id="UP001642409"/>
    </source>
</evidence>
<dbReference type="EMBL" id="CAXDID020000604">
    <property type="protein sequence ID" value="CAL6106006.1"/>
    <property type="molecule type" value="Genomic_DNA"/>
</dbReference>
<proteinExistence type="predicted"/>
<evidence type="ECO:0000256" key="1">
    <source>
        <dbReference type="SAM" id="MobiDB-lite"/>
    </source>
</evidence>
<evidence type="ECO:0000313" key="3">
    <source>
        <dbReference type="EMBL" id="CAL6106006.1"/>
    </source>
</evidence>
<accession>A0AA86N5X8</accession>
<dbReference type="Proteomes" id="UP001642409">
    <property type="component" value="Unassembled WGS sequence"/>
</dbReference>
<feature type="region of interest" description="Disordered" evidence="1">
    <location>
        <begin position="1"/>
        <end position="20"/>
    </location>
</feature>
<evidence type="ECO:0000313" key="2">
    <source>
        <dbReference type="EMBL" id="CAI9913368.1"/>
    </source>
</evidence>
<dbReference type="AlphaFoldDB" id="A0AA86N5X8"/>
<organism evidence="2">
    <name type="scientific">Hexamita inflata</name>
    <dbReference type="NCBI Taxonomy" id="28002"/>
    <lineage>
        <taxon>Eukaryota</taxon>
        <taxon>Metamonada</taxon>
        <taxon>Diplomonadida</taxon>
        <taxon>Hexamitidae</taxon>
        <taxon>Hexamitinae</taxon>
        <taxon>Hexamita</taxon>
    </lineage>
</organism>
<sequence length="151" mass="17924">MQRQLIKKDPVGQNSKQDMKNCSKQKYIPTTIFYNASHLKVDLFDISEHSSQPQQVFPVNDPAKKASPESSEQSSSPFIYWDQSSQHHLNLYKMSTGSKHRSECSEYRVRRYFLDRRRFILDVVKYKQFIYVLKQQLYSCQLQYQQSSIVN</sequence>